<evidence type="ECO:0000256" key="1">
    <source>
        <dbReference type="SAM" id="MobiDB-lite"/>
    </source>
</evidence>
<gene>
    <name evidence="3" type="ORF">TK0001_0933</name>
</gene>
<accession>A0A2N9AJJ7</accession>
<dbReference type="Pfam" id="PF04248">
    <property type="entry name" value="NTP_transf_9"/>
    <property type="match status" value="1"/>
</dbReference>
<feature type="region of interest" description="Disordered" evidence="1">
    <location>
        <begin position="1"/>
        <end position="22"/>
    </location>
</feature>
<evidence type="ECO:0000313" key="4">
    <source>
        <dbReference type="Proteomes" id="UP000233769"/>
    </source>
</evidence>
<dbReference type="Gene3D" id="2.170.150.40">
    <property type="entry name" value="Domain of unknown function (DUF427)"/>
    <property type="match status" value="1"/>
</dbReference>
<evidence type="ECO:0000313" key="3">
    <source>
        <dbReference type="EMBL" id="SOR27535.1"/>
    </source>
</evidence>
<sequence>MRPIPVRPGPGQESVWDYPRPPRLEPVPERLTVILGGRTIAATTAGFRVLETSHPPTYYVPPEDIAEGVLGPPRRAGICEWKGRAVLFDVTGGGERAPGAAWAYPDPTPGFQPIAGYVAFYAGPMDACLVGDVRVEPQPGGFYGGWITPGLVGPFKGGPGTMGW</sequence>
<dbReference type="PANTHER" id="PTHR43058">
    <property type="entry name" value="SLR0655 PROTEIN"/>
    <property type="match status" value="1"/>
</dbReference>
<dbReference type="PANTHER" id="PTHR43058:SF1">
    <property type="entry name" value="DUF427 DOMAIN-CONTAINING PROTEIN"/>
    <property type="match status" value="1"/>
</dbReference>
<proteinExistence type="predicted"/>
<evidence type="ECO:0000259" key="2">
    <source>
        <dbReference type="Pfam" id="PF04248"/>
    </source>
</evidence>
<feature type="domain" description="DUF427" evidence="2">
    <location>
        <begin position="32"/>
        <end position="122"/>
    </location>
</feature>
<reference evidence="4" key="1">
    <citation type="submission" date="2017-10" db="EMBL/GenBank/DDBJ databases">
        <authorList>
            <person name="Regsiter A."/>
            <person name="William W."/>
        </authorList>
    </citation>
    <scope>NUCLEOTIDE SEQUENCE [LARGE SCALE GENOMIC DNA]</scope>
</reference>
<dbReference type="InterPro" id="IPR007361">
    <property type="entry name" value="DUF427"/>
</dbReference>
<dbReference type="InterPro" id="IPR038694">
    <property type="entry name" value="DUF427_sf"/>
</dbReference>
<protein>
    <recommendedName>
        <fullName evidence="2">DUF427 domain-containing protein</fullName>
    </recommendedName>
</protein>
<name>A0A2N9AJJ7_METEX</name>
<dbReference type="EMBL" id="LT962688">
    <property type="protein sequence ID" value="SOR27535.1"/>
    <property type="molecule type" value="Genomic_DNA"/>
</dbReference>
<organism evidence="3 4">
    <name type="scientific">Methylorubrum extorquens</name>
    <name type="common">Methylobacterium dichloromethanicum</name>
    <name type="synonym">Methylobacterium extorquens</name>
    <dbReference type="NCBI Taxonomy" id="408"/>
    <lineage>
        <taxon>Bacteria</taxon>
        <taxon>Pseudomonadati</taxon>
        <taxon>Pseudomonadota</taxon>
        <taxon>Alphaproteobacteria</taxon>
        <taxon>Hyphomicrobiales</taxon>
        <taxon>Methylobacteriaceae</taxon>
        <taxon>Methylorubrum</taxon>
    </lineage>
</organism>
<dbReference type="AlphaFoldDB" id="A0A2N9AJJ7"/>
<dbReference type="Proteomes" id="UP000233769">
    <property type="component" value="Chromosome tk0001"/>
</dbReference>